<feature type="compositionally biased region" description="Basic and acidic residues" evidence="9">
    <location>
        <begin position="878"/>
        <end position="890"/>
    </location>
</feature>
<dbReference type="InterPro" id="IPR027417">
    <property type="entry name" value="P-loop_NTPase"/>
</dbReference>
<dbReference type="Gene3D" id="6.10.280.40">
    <property type="match status" value="2"/>
</dbReference>
<dbReference type="PANTHER" id="PTHR23070">
    <property type="entry name" value="BCS1 AAA-TYPE ATPASE"/>
    <property type="match status" value="1"/>
</dbReference>
<evidence type="ECO:0000256" key="9">
    <source>
        <dbReference type="SAM" id="MobiDB-lite"/>
    </source>
</evidence>
<dbReference type="InterPro" id="IPR025753">
    <property type="entry name" value="AAA_N_dom"/>
</dbReference>
<feature type="domain" description="AAA+ ATPase" evidence="10">
    <location>
        <begin position="806"/>
        <end position="962"/>
    </location>
</feature>
<evidence type="ECO:0000256" key="6">
    <source>
        <dbReference type="ARBA" id="ARBA00022842"/>
    </source>
</evidence>
<dbReference type="GO" id="GO:0016887">
    <property type="term" value="F:ATP hydrolysis activity"/>
    <property type="evidence" value="ECO:0007669"/>
    <property type="project" value="InterPro"/>
</dbReference>
<accession>A0A7J6DXX5</accession>
<dbReference type="InterPro" id="IPR003959">
    <property type="entry name" value="ATPase_AAA_core"/>
</dbReference>
<feature type="region of interest" description="Disordered" evidence="9">
    <location>
        <begin position="1042"/>
        <end position="1062"/>
    </location>
</feature>
<evidence type="ECO:0000256" key="5">
    <source>
        <dbReference type="ARBA" id="ARBA00022840"/>
    </source>
</evidence>
<dbReference type="Gene3D" id="3.40.50.300">
    <property type="entry name" value="P-loop containing nucleotide triphosphate hydrolases"/>
    <property type="match status" value="3"/>
</dbReference>
<sequence length="1647" mass="190189">MLSLMLETFGKSSAMLTSLFLVYTTFTRFVPHEIQLYVHTFTNKMMSLIFPYVKISFHEYSGDSFMRSQLYENIQTYLSVNSTSLAQKLKASDVKDSKSMVLSLDDNSQVPDQFKGVKLKWISHKIDPTASSLRWGYPNSDDKRYFTLSFHRRHRELITTAYLRHVLEEGKRIALKNRKRKLYTNGSTDIYRSGKSSKWISVDFEHPASFETLALDPKLKKDIMKDLLKFKNGKDYYTKVGKPWKRGYLLYGPPGTGKSTMISAMANFLDYDVYDLELTSVKDNTELRKLLIDSSSKSIIVIEDIDCSLDLTGQRKKKNKKKKDGEQSSNSSDPVNEDSIDDYSKVTLSGLLNFVDGIWSACGGERLIVFTTNYFDKLDPALIRRGRMDKHIELSYCGFGAFKVLAKNYLDVESHHLFSKIECLLGETEMTPADVAENLMVNSEEEDSDECMKNLVEALEKAKKIKAKEEEEKLLEKEKEGILGTKDAVKCNGLINSIEEEGDDAYMCLKNLVDVIENAKEEAVKKQAEDEEAKLKDKEDEKVKTEKEKLQKRKRTYNITQNKIMLFMGEMMTQFGSVIASIMFGYAMFQQYFPYDLRRYLTKYTDKIVGLVYPYIHITFNEYSGDRFKRSEVYLAIQNYLSTNSTARAKRLKADDVKDTKSLVLTLADNEEVTDDFQGVKLWWTSYKSTPKNSTFSWYPNSDEKRYYRLTFHRRHRELITTTYLSHLVQEGKTIAIKNRQRKLYTNGSGERYYGGKQTKWSHVLFEHPASFDTLAMEPEKKQEIIKDLLKFKKGKEYYAKIGKAWKRGYLLYGPPGTGKSTMISAMANFLDYDVYDLELTAVKDNTELKKLLIDTSNKSIIVIEDIDCSLDLTGQRKEKKKDEDSEQNKDPVSVQKRAEEEGKNSQSKVTLSGLLNFIDGIWSACGGERLIVFTTNYVDKLDPALIRRGRMDKHIELSYCGFEAFKVLAKNYLDVESHDLFSTIERLLGETDMSPADVAENLMPKSDEDDADKCLKNLVDAIEIAKEEAVKKKAEEEEAKLKAKEEEKVKTEKEKLEKESETKTDEVKVKCKCVGSVMASIMFVYAIIQQYFPYNLRRHLEKHTNKIVGFVYPYIQITFHEYTGDRFKRSEVYTAIQNYLSANSSSRAKRLRANDIKDNKSLVLSLDDNEEVTEEFQGIKLWWTSSKKIPQGSSNPFYPNSDEKRYFKLTFHRTHRQLITESFLAHVLEEGKGIAFKNRQRKLYTNGSGESFYGGNRTKWSHVLFEHPASFDTLAMEPKKKQEIINDLLKFKNGKEYYAKIGKAWKRGFNELTGERLMRSEAYSAIENYLSTNSSLHAKRLKADVVKSNNQSLVLSMDDHEEVVDEFKGVKLWWASGKNNSKTQTVSFYQVSDERRYYILTFHKRHRELIVGAYLNHVLKEGKAIKVRNRQRKLYTNHGSYWSHVVFQHPATFQTLALEQEKKQDIIDDLIAFSQAEEFYARIGRAWKRGYLLYGPPGTGKSTMISAMANLLNYDIYDLELTAVRDNTDLRRLLIETSSKSIIVIEDIDCSLELTGQRKKKKKEKKEDDQDGKEHKEKKEEKEDKNSQVTLSGLLNFIDGIWSACGGERIIVFTTNYVEKLDPALIRKGRMDKHIELSYCGFEAFK</sequence>
<evidence type="ECO:0000256" key="8">
    <source>
        <dbReference type="SAM" id="Coils"/>
    </source>
</evidence>
<keyword evidence="5" id="KW-0067">ATP-binding</keyword>
<dbReference type="InterPro" id="IPR003960">
    <property type="entry name" value="ATPase_AAA_CS"/>
</dbReference>
<keyword evidence="6" id="KW-0460">Magnesium</keyword>
<evidence type="ECO:0000256" key="2">
    <source>
        <dbReference type="ARBA" id="ARBA00007448"/>
    </source>
</evidence>
<dbReference type="GO" id="GO:0006950">
    <property type="term" value="P:response to stress"/>
    <property type="evidence" value="ECO:0007669"/>
    <property type="project" value="UniProtKB-ARBA"/>
</dbReference>
<evidence type="ECO:0000256" key="4">
    <source>
        <dbReference type="ARBA" id="ARBA00022801"/>
    </source>
</evidence>
<dbReference type="InterPro" id="IPR003593">
    <property type="entry name" value="AAA+_ATPase"/>
</dbReference>
<keyword evidence="8" id="KW-0175">Coiled coil</keyword>
<comment type="similarity">
    <text evidence="2">Belongs to the AAA ATPase family. BCS1 subfamily.</text>
</comment>
<dbReference type="FunFam" id="3.40.50.300:FF:001122">
    <property type="entry name" value="AAA-ATPase ASD, mitochondrial"/>
    <property type="match status" value="3"/>
</dbReference>
<name>A0A7J6DXX5_CANSA</name>
<dbReference type="Pfam" id="PF00004">
    <property type="entry name" value="AAA"/>
    <property type="match status" value="3"/>
</dbReference>
<feature type="compositionally biased region" description="Basic and acidic residues" evidence="9">
    <location>
        <begin position="1566"/>
        <end position="1586"/>
    </location>
</feature>
<dbReference type="Proteomes" id="UP000583929">
    <property type="component" value="Unassembled WGS sequence"/>
</dbReference>
<evidence type="ECO:0000256" key="7">
    <source>
        <dbReference type="ARBA" id="ARBA00049360"/>
    </source>
</evidence>
<dbReference type="PROSITE" id="PS00674">
    <property type="entry name" value="AAA"/>
    <property type="match status" value="3"/>
</dbReference>
<comment type="cofactor">
    <cofactor evidence="1">
        <name>Mg(2+)</name>
        <dbReference type="ChEBI" id="CHEBI:18420"/>
    </cofactor>
</comment>
<reference evidence="11 12" key="1">
    <citation type="journal article" date="2020" name="bioRxiv">
        <title>Sequence and annotation of 42 cannabis genomes reveals extensive copy number variation in cannabinoid synthesis and pathogen resistance genes.</title>
        <authorList>
            <person name="Mckernan K.J."/>
            <person name="Helbert Y."/>
            <person name="Kane L.T."/>
            <person name="Ebling H."/>
            <person name="Zhang L."/>
            <person name="Liu B."/>
            <person name="Eaton Z."/>
            <person name="Mclaughlin S."/>
            <person name="Kingan S."/>
            <person name="Baybayan P."/>
            <person name="Concepcion G."/>
            <person name="Jordan M."/>
            <person name="Riva A."/>
            <person name="Barbazuk W."/>
            <person name="Harkins T."/>
        </authorList>
    </citation>
    <scope>NUCLEOTIDE SEQUENCE [LARGE SCALE GENOMIC DNA]</scope>
    <source>
        <strain evidence="12">cv. Jamaican Lion 4</strain>
        <tissue evidence="11">Leaf</tissue>
    </source>
</reference>
<dbReference type="Pfam" id="PF14363">
    <property type="entry name" value="AAA_assoc"/>
    <property type="match status" value="4"/>
</dbReference>
<comment type="caution">
    <text evidence="11">The sequence shown here is derived from an EMBL/GenBank/DDBJ whole genome shotgun (WGS) entry which is preliminary data.</text>
</comment>
<protein>
    <recommendedName>
        <fullName evidence="10">AAA+ ATPase domain-containing protein</fullName>
    </recommendedName>
</protein>
<evidence type="ECO:0000313" key="12">
    <source>
        <dbReference type="Proteomes" id="UP000583929"/>
    </source>
</evidence>
<evidence type="ECO:0000256" key="3">
    <source>
        <dbReference type="ARBA" id="ARBA00022741"/>
    </source>
</evidence>
<keyword evidence="12" id="KW-1185">Reference proteome</keyword>
<feature type="domain" description="AAA+ ATPase" evidence="10">
    <location>
        <begin position="244"/>
        <end position="398"/>
    </location>
</feature>
<dbReference type="Pfam" id="PF25568">
    <property type="entry name" value="AAA_lid_At3g28540"/>
    <property type="match status" value="2"/>
</dbReference>
<feature type="coiled-coil region" evidence="8">
    <location>
        <begin position="509"/>
        <end position="555"/>
    </location>
</feature>
<feature type="region of interest" description="Disordered" evidence="9">
    <location>
        <begin position="316"/>
        <end position="338"/>
    </location>
</feature>
<evidence type="ECO:0000256" key="1">
    <source>
        <dbReference type="ARBA" id="ARBA00001946"/>
    </source>
</evidence>
<evidence type="ECO:0000259" key="10">
    <source>
        <dbReference type="SMART" id="SM00382"/>
    </source>
</evidence>
<feature type="region of interest" description="Disordered" evidence="9">
    <location>
        <begin position="878"/>
        <end position="906"/>
    </location>
</feature>
<dbReference type="GO" id="GO:0005524">
    <property type="term" value="F:ATP binding"/>
    <property type="evidence" value="ECO:0007669"/>
    <property type="project" value="UniProtKB-KW"/>
</dbReference>
<evidence type="ECO:0000313" key="11">
    <source>
        <dbReference type="EMBL" id="KAF4350931.1"/>
    </source>
</evidence>
<dbReference type="EMBL" id="JAATIQ010000579">
    <property type="protein sequence ID" value="KAF4350931.1"/>
    <property type="molecule type" value="Genomic_DNA"/>
</dbReference>
<comment type="catalytic activity">
    <reaction evidence="7">
        <text>ATP + H2O = ADP + phosphate + H(+)</text>
        <dbReference type="Rhea" id="RHEA:13065"/>
        <dbReference type="ChEBI" id="CHEBI:15377"/>
        <dbReference type="ChEBI" id="CHEBI:15378"/>
        <dbReference type="ChEBI" id="CHEBI:30616"/>
        <dbReference type="ChEBI" id="CHEBI:43474"/>
        <dbReference type="ChEBI" id="CHEBI:456216"/>
    </reaction>
</comment>
<feature type="region of interest" description="Disordered" evidence="9">
    <location>
        <begin position="1560"/>
        <end position="1586"/>
    </location>
</feature>
<dbReference type="SMART" id="SM00382">
    <property type="entry name" value="AAA"/>
    <property type="match status" value="3"/>
</dbReference>
<dbReference type="InterPro" id="IPR050747">
    <property type="entry name" value="Mitochondrial_chaperone_BCS1"/>
</dbReference>
<proteinExistence type="inferred from homology"/>
<feature type="non-terminal residue" evidence="11">
    <location>
        <position position="1"/>
    </location>
</feature>
<dbReference type="CDD" id="cd19510">
    <property type="entry name" value="RecA-like_BCS1"/>
    <property type="match status" value="3"/>
</dbReference>
<dbReference type="InterPro" id="IPR058017">
    <property type="entry name" value="At3g28540-like_C"/>
</dbReference>
<keyword evidence="4" id="KW-0378">Hydrolase</keyword>
<feature type="coiled-coil region" evidence="8">
    <location>
        <begin position="452"/>
        <end position="480"/>
    </location>
</feature>
<feature type="domain" description="AAA+ ATPase" evidence="10">
    <location>
        <begin position="1488"/>
        <end position="1642"/>
    </location>
</feature>
<organism evidence="11 12">
    <name type="scientific">Cannabis sativa</name>
    <name type="common">Hemp</name>
    <name type="synonym">Marijuana</name>
    <dbReference type="NCBI Taxonomy" id="3483"/>
    <lineage>
        <taxon>Eukaryota</taxon>
        <taxon>Viridiplantae</taxon>
        <taxon>Streptophyta</taxon>
        <taxon>Embryophyta</taxon>
        <taxon>Tracheophyta</taxon>
        <taxon>Spermatophyta</taxon>
        <taxon>Magnoliopsida</taxon>
        <taxon>eudicotyledons</taxon>
        <taxon>Gunneridae</taxon>
        <taxon>Pentapetalae</taxon>
        <taxon>rosids</taxon>
        <taxon>fabids</taxon>
        <taxon>Rosales</taxon>
        <taxon>Cannabaceae</taxon>
        <taxon>Cannabis</taxon>
    </lineage>
</organism>
<keyword evidence="3" id="KW-0547">Nucleotide-binding</keyword>
<dbReference type="SUPFAM" id="SSF52540">
    <property type="entry name" value="P-loop containing nucleoside triphosphate hydrolases"/>
    <property type="match status" value="3"/>
</dbReference>
<gene>
    <name evidence="11" type="ORF">G4B88_029097</name>
</gene>